<feature type="non-terminal residue" evidence="4">
    <location>
        <position position="52"/>
    </location>
</feature>
<evidence type="ECO:0000313" key="3">
    <source>
        <dbReference type="EMBL" id="CEK94676.1"/>
    </source>
</evidence>
<evidence type="ECO:0000313" key="4">
    <source>
        <dbReference type="EMBL" id="CEK94677.1"/>
    </source>
</evidence>
<proteinExistence type="predicted"/>
<organism evidence="4">
    <name type="scientific">Arion vulgaris</name>
    <dbReference type="NCBI Taxonomy" id="1028688"/>
    <lineage>
        <taxon>Eukaryota</taxon>
        <taxon>Metazoa</taxon>
        <taxon>Spiralia</taxon>
        <taxon>Lophotrochozoa</taxon>
        <taxon>Mollusca</taxon>
        <taxon>Gastropoda</taxon>
        <taxon>Heterobranchia</taxon>
        <taxon>Euthyneura</taxon>
        <taxon>Panpulmonata</taxon>
        <taxon>Eupulmonata</taxon>
        <taxon>Stylommatophora</taxon>
        <taxon>Helicina</taxon>
        <taxon>Arionoidea</taxon>
        <taxon>Arionidae</taxon>
        <taxon>Arion</taxon>
    </lineage>
</organism>
<dbReference type="EMBL" id="HACG01047809">
    <property type="protein sequence ID" value="CEK94674.1"/>
    <property type="molecule type" value="Transcribed_RNA"/>
</dbReference>
<sequence>MDYSAGSHVGHSGSITGKVNKSDSVWYIKKIPNINSFAVNVLAIGPLNFTGT</sequence>
<evidence type="ECO:0000313" key="2">
    <source>
        <dbReference type="EMBL" id="CEK94675.1"/>
    </source>
</evidence>
<name>A0A0B7BP52_9EUPU</name>
<accession>A0A0B7BP52</accession>
<evidence type="ECO:0000313" key="1">
    <source>
        <dbReference type="EMBL" id="CEK94674.1"/>
    </source>
</evidence>
<dbReference type="EMBL" id="HACG01047812">
    <property type="protein sequence ID" value="CEK94677.1"/>
    <property type="molecule type" value="Transcribed_RNA"/>
</dbReference>
<protein>
    <submittedName>
        <fullName evidence="4">Uncharacterized protein</fullName>
    </submittedName>
</protein>
<reference evidence="4" key="1">
    <citation type="submission" date="2014-12" db="EMBL/GenBank/DDBJ databases">
        <title>Insight into the proteome of Arion vulgaris.</title>
        <authorList>
            <person name="Aradska J."/>
            <person name="Bulat T."/>
            <person name="Smidak R."/>
            <person name="Sarate P."/>
            <person name="Gangsoo J."/>
            <person name="Sialana F."/>
            <person name="Bilban M."/>
            <person name="Lubec G."/>
        </authorList>
    </citation>
    <scope>NUCLEOTIDE SEQUENCE</scope>
    <source>
        <tissue evidence="4">Skin</tissue>
    </source>
</reference>
<gene>
    <name evidence="4" type="primary">ORF202098</name>
    <name evidence="1" type="synonym">ORF202076</name>
    <name evidence="2" type="synonym">ORF202082</name>
    <name evidence="3" type="synonym">ORF202088</name>
</gene>
<dbReference type="EMBL" id="HACG01047811">
    <property type="protein sequence ID" value="CEK94676.1"/>
    <property type="molecule type" value="Transcribed_RNA"/>
</dbReference>
<dbReference type="AlphaFoldDB" id="A0A0B7BP52"/>
<dbReference type="EMBL" id="HACG01047810">
    <property type="protein sequence ID" value="CEK94675.1"/>
    <property type="molecule type" value="Transcribed_RNA"/>
</dbReference>